<dbReference type="GO" id="GO:0005524">
    <property type="term" value="F:ATP binding"/>
    <property type="evidence" value="ECO:0007669"/>
    <property type="project" value="UniProtKB-KW"/>
</dbReference>
<dbReference type="InterPro" id="IPR012795">
    <property type="entry name" value="tRNA_Ile_lys_synt_N"/>
</dbReference>
<dbReference type="Pfam" id="PF01171">
    <property type="entry name" value="ATP_bind_3"/>
    <property type="match status" value="2"/>
</dbReference>
<feature type="compositionally biased region" description="Polar residues" evidence="7">
    <location>
        <begin position="242"/>
        <end position="252"/>
    </location>
</feature>
<dbReference type="GO" id="GO:0008033">
    <property type="term" value="P:tRNA processing"/>
    <property type="evidence" value="ECO:0007669"/>
    <property type="project" value="UniProtKB-KW"/>
</dbReference>
<evidence type="ECO:0000256" key="3">
    <source>
        <dbReference type="ARBA" id="ARBA00022694"/>
    </source>
</evidence>
<evidence type="ECO:0000256" key="4">
    <source>
        <dbReference type="ARBA" id="ARBA00022741"/>
    </source>
</evidence>
<reference evidence="9" key="2">
    <citation type="journal article" date="2023" name="IMA Fungus">
        <title>Comparative genomic study of the Penicillium genus elucidates a diverse pangenome and 15 lateral gene transfer events.</title>
        <authorList>
            <person name="Petersen C."/>
            <person name="Sorensen T."/>
            <person name="Nielsen M.R."/>
            <person name="Sondergaard T.E."/>
            <person name="Sorensen J.L."/>
            <person name="Fitzpatrick D.A."/>
            <person name="Frisvad J.C."/>
            <person name="Nielsen K.L."/>
        </authorList>
    </citation>
    <scope>NUCLEOTIDE SEQUENCE</scope>
    <source>
        <strain evidence="9">IBT 30761</strain>
    </source>
</reference>
<feature type="region of interest" description="Disordered" evidence="7">
    <location>
        <begin position="230"/>
        <end position="254"/>
    </location>
</feature>
<dbReference type="PANTHER" id="PTHR43033:SF1">
    <property type="entry name" value="TRNA(ILE)-LYSIDINE SYNTHASE-RELATED"/>
    <property type="match status" value="1"/>
</dbReference>
<name>A0A9W9FDX9_9EURO</name>
<comment type="catalytic activity">
    <reaction evidence="6">
        <text>cytidine(34) in tRNA(Ile2) + L-lysine + ATP = lysidine(34) in tRNA(Ile2) + AMP + diphosphate + H(+)</text>
        <dbReference type="Rhea" id="RHEA:43744"/>
        <dbReference type="Rhea" id="RHEA-COMP:10625"/>
        <dbReference type="Rhea" id="RHEA-COMP:10670"/>
        <dbReference type="ChEBI" id="CHEBI:15378"/>
        <dbReference type="ChEBI" id="CHEBI:30616"/>
        <dbReference type="ChEBI" id="CHEBI:32551"/>
        <dbReference type="ChEBI" id="CHEBI:33019"/>
        <dbReference type="ChEBI" id="CHEBI:82748"/>
        <dbReference type="ChEBI" id="CHEBI:83665"/>
        <dbReference type="ChEBI" id="CHEBI:456215"/>
        <dbReference type="EC" id="6.3.4.19"/>
    </reaction>
</comment>
<keyword evidence="4" id="KW-0547">Nucleotide-binding</keyword>
<evidence type="ECO:0000256" key="2">
    <source>
        <dbReference type="ARBA" id="ARBA00022598"/>
    </source>
</evidence>
<comment type="caution">
    <text evidence="9">The sequence shown here is derived from an EMBL/GenBank/DDBJ whole genome shotgun (WGS) entry which is preliminary data.</text>
</comment>
<organism evidence="9 10">
    <name type="scientific">Penicillium argentinense</name>
    <dbReference type="NCBI Taxonomy" id="1131581"/>
    <lineage>
        <taxon>Eukaryota</taxon>
        <taxon>Fungi</taxon>
        <taxon>Dikarya</taxon>
        <taxon>Ascomycota</taxon>
        <taxon>Pezizomycotina</taxon>
        <taxon>Eurotiomycetes</taxon>
        <taxon>Eurotiomycetidae</taxon>
        <taxon>Eurotiales</taxon>
        <taxon>Aspergillaceae</taxon>
        <taxon>Penicillium</taxon>
    </lineage>
</organism>
<reference evidence="9" key="1">
    <citation type="submission" date="2022-11" db="EMBL/GenBank/DDBJ databases">
        <authorList>
            <person name="Petersen C."/>
        </authorList>
    </citation>
    <scope>NUCLEOTIDE SEQUENCE</scope>
    <source>
        <strain evidence="9">IBT 30761</strain>
    </source>
</reference>
<dbReference type="OrthoDB" id="434144at2759"/>
<protein>
    <recommendedName>
        <fullName evidence="1">tRNA(Ile)-lysidine synthetase</fullName>
        <ecNumber evidence="1">6.3.4.19</ecNumber>
    </recommendedName>
</protein>
<evidence type="ECO:0000256" key="6">
    <source>
        <dbReference type="ARBA" id="ARBA00048539"/>
    </source>
</evidence>
<proteinExistence type="inferred from homology"/>
<keyword evidence="2" id="KW-0436">Ligase</keyword>
<dbReference type="EMBL" id="JAPQKI010000005">
    <property type="protein sequence ID" value="KAJ5098451.1"/>
    <property type="molecule type" value="Genomic_DNA"/>
</dbReference>
<evidence type="ECO:0000256" key="7">
    <source>
        <dbReference type="SAM" id="MobiDB-lite"/>
    </source>
</evidence>
<feature type="domain" description="tRNA(Ile)-lysidine/2-thiocytidine synthase N-terminal" evidence="8">
    <location>
        <begin position="260"/>
        <end position="308"/>
    </location>
</feature>
<dbReference type="Gene3D" id="3.40.50.620">
    <property type="entry name" value="HUPs"/>
    <property type="match status" value="1"/>
</dbReference>
<dbReference type="SUPFAM" id="SSF52402">
    <property type="entry name" value="Adenine nucleotide alpha hydrolases-like"/>
    <property type="match status" value="1"/>
</dbReference>
<evidence type="ECO:0000313" key="10">
    <source>
        <dbReference type="Proteomes" id="UP001149074"/>
    </source>
</evidence>
<keyword evidence="10" id="KW-1185">Reference proteome</keyword>
<dbReference type="InterPro" id="IPR012094">
    <property type="entry name" value="tRNA_Ile_lys_synt"/>
</dbReference>
<keyword evidence="3" id="KW-0819">tRNA processing</keyword>
<dbReference type="InterPro" id="IPR014729">
    <property type="entry name" value="Rossmann-like_a/b/a_fold"/>
</dbReference>
<dbReference type="CDD" id="cd01992">
    <property type="entry name" value="TilS_N"/>
    <property type="match status" value="1"/>
</dbReference>
<gene>
    <name evidence="9" type="ORF">N7532_005452</name>
</gene>
<dbReference type="GO" id="GO:0032267">
    <property type="term" value="F:tRNA(Ile)-lysidine synthase activity"/>
    <property type="evidence" value="ECO:0007669"/>
    <property type="project" value="UniProtKB-EC"/>
</dbReference>
<keyword evidence="5" id="KW-0067">ATP-binding</keyword>
<evidence type="ECO:0000259" key="8">
    <source>
        <dbReference type="Pfam" id="PF01171"/>
    </source>
</evidence>
<dbReference type="EC" id="6.3.4.19" evidence="1"/>
<evidence type="ECO:0000256" key="1">
    <source>
        <dbReference type="ARBA" id="ARBA00013267"/>
    </source>
</evidence>
<sequence>MASNIISPAIFAQSLRRAWLDVCRTLHYGFKDPIETAHLPHRVGLAVSGGADSMCLAYLCRQLERSGTHGSLSVTAFVVDHRAREESKREAQTVAGWLRNLGVETNILELDWSPLLGGQSKSVKDDADAKMPSAFETHARRLRFQALGIACRDRNIETLLMGHHQDDAVETTILRLSAGARGAGLAGIQAVARIPECHGIFGVSQSGSSIVLSGRQRNASVKAQLRVDNSTGPTVSLVPNEPNLNKESTRSSVGDEPLISTGGVYICRPFLGFPKKSLLDTCHRYNIPYVSDPTNFDPTLTARNTVRSLLSSGSLPRALQSPSILSLSKTSNSFIQASNQLTDRVLSAGSHILDLNLRCGSLVVEFLSSPELLDPLLSESRAKEIKSLALRRITELISSFHGKSFPLRSFEPYVSRLFDSRNNQPRHVFTLAGCMFTPLTVKPVQNAPSALADLEGSSPMHGNVWLVTRQPYMKNRAPFTRIDLAVRSSTTEPARLPMKHIQTSWTLWDDRFWLRVSISPHEEGKDKCLAPFSLFLRPFQKTDLGYACRNLDSLTESLSAPEQTLPETRSRFNEIRKILTDEAPGSIRYTIPVLGMRLPSEKSQSNEEVEHLLALPTLGAQLCGRTTSSDNPNKLDIYFSGTWWTLRWEWMYKEIDVETVRLMGGPLKSEAKVAG</sequence>
<feature type="domain" description="tRNA(Ile)-lysidine/2-thiocytidine synthase N-terminal" evidence="8">
    <location>
        <begin position="43"/>
        <end position="194"/>
    </location>
</feature>
<dbReference type="Proteomes" id="UP001149074">
    <property type="component" value="Unassembled WGS sequence"/>
</dbReference>
<dbReference type="PANTHER" id="PTHR43033">
    <property type="entry name" value="TRNA(ILE)-LYSIDINE SYNTHASE-RELATED"/>
    <property type="match status" value="1"/>
</dbReference>
<evidence type="ECO:0000313" key="9">
    <source>
        <dbReference type="EMBL" id="KAJ5098451.1"/>
    </source>
</evidence>
<dbReference type="InterPro" id="IPR011063">
    <property type="entry name" value="TilS/TtcA_N"/>
</dbReference>
<dbReference type="GeneID" id="81356925"/>
<evidence type="ECO:0000256" key="5">
    <source>
        <dbReference type="ARBA" id="ARBA00022840"/>
    </source>
</evidence>
<dbReference type="AlphaFoldDB" id="A0A9W9FDX9"/>
<dbReference type="RefSeq" id="XP_056474105.1">
    <property type="nucleotide sequence ID" value="XM_056617946.1"/>
</dbReference>
<accession>A0A9W9FDX9</accession>
<dbReference type="HAMAP" id="MF_01161">
    <property type="entry name" value="tRNA_Ile_lys_synt"/>
    <property type="match status" value="1"/>
</dbReference>